<dbReference type="AlphaFoldDB" id="A0A2S6N2V3"/>
<keyword evidence="2" id="KW-1185">Reference proteome</keyword>
<comment type="caution">
    <text evidence="1">The sequence shown here is derived from an EMBL/GenBank/DDBJ whole genome shotgun (WGS) entry which is preliminary data.</text>
</comment>
<dbReference type="EMBL" id="NHSJ01000100">
    <property type="protein sequence ID" value="PPQ28951.1"/>
    <property type="molecule type" value="Genomic_DNA"/>
</dbReference>
<accession>A0A2S6N2V3</accession>
<sequence length="214" mass="22432">MTAALFSFREAILAQVEKTLPGVAVETHGGTFTLEELKRYSVRAPIAALALVGFGRTLRVSDGRVMLPTRWALVLIAKDEIKGQNRVDRNIAAAAMAGAMTLALEGNRFATAGARRPEDLAAQNEYSGGSDLAGVAIWQVTWTSPLKIGEMIDPDTFGVTDFGVIEAGAIAALSDIWINGVAMKSGDEILTDVTVSAPDAAPLAGTFQPDGSVG</sequence>
<evidence type="ECO:0000313" key="1">
    <source>
        <dbReference type="EMBL" id="PPQ28951.1"/>
    </source>
</evidence>
<dbReference type="RefSeq" id="WP_104508908.1">
    <property type="nucleotide sequence ID" value="NZ_JACIGC010000011.1"/>
</dbReference>
<evidence type="ECO:0000313" key="2">
    <source>
        <dbReference type="Proteomes" id="UP000239089"/>
    </source>
</evidence>
<dbReference type="Proteomes" id="UP000239089">
    <property type="component" value="Unassembled WGS sequence"/>
</dbReference>
<dbReference type="OrthoDB" id="7873442at2"/>
<organism evidence="1 2">
    <name type="scientific">Rhodoblastus sphagnicola</name>
    <dbReference type="NCBI Taxonomy" id="333368"/>
    <lineage>
        <taxon>Bacteria</taxon>
        <taxon>Pseudomonadati</taxon>
        <taxon>Pseudomonadota</taxon>
        <taxon>Alphaproteobacteria</taxon>
        <taxon>Hyphomicrobiales</taxon>
        <taxon>Rhodoblastaceae</taxon>
        <taxon>Rhodoblastus</taxon>
    </lineage>
</organism>
<proteinExistence type="predicted"/>
<protein>
    <submittedName>
        <fullName evidence="1">Uncharacterized protein</fullName>
    </submittedName>
</protein>
<reference evidence="1 2" key="1">
    <citation type="journal article" date="2018" name="Arch. Microbiol.">
        <title>New insights into the metabolic potential of the phototrophic purple bacterium Rhodopila globiformis DSM 161(T) from its draft genome sequence and evidence for a vanadium-dependent nitrogenase.</title>
        <authorList>
            <person name="Imhoff J.F."/>
            <person name="Rahn T."/>
            <person name="Kunzel S."/>
            <person name="Neulinger S.C."/>
        </authorList>
    </citation>
    <scope>NUCLEOTIDE SEQUENCE [LARGE SCALE GENOMIC DNA]</scope>
    <source>
        <strain evidence="1 2">DSM 16996</strain>
    </source>
</reference>
<gene>
    <name evidence="1" type="ORF">CCR94_16300</name>
</gene>
<name>A0A2S6N2V3_9HYPH</name>